<evidence type="ECO:0000313" key="1">
    <source>
        <dbReference type="EMBL" id="KAF1815612.1"/>
    </source>
</evidence>
<evidence type="ECO:0000313" key="3">
    <source>
        <dbReference type="RefSeq" id="XP_033537243.1"/>
    </source>
</evidence>
<dbReference type="AlphaFoldDB" id="A0A6G1GC96"/>
<protein>
    <submittedName>
        <fullName evidence="1 3">Uncharacterized protein</fullName>
    </submittedName>
</protein>
<gene>
    <name evidence="1 3" type="ORF">P152DRAFT_511736</name>
</gene>
<accession>A0A6G1GC96</accession>
<dbReference type="Proteomes" id="UP000504638">
    <property type="component" value="Unplaced"/>
</dbReference>
<evidence type="ECO:0000313" key="2">
    <source>
        <dbReference type="Proteomes" id="UP000504638"/>
    </source>
</evidence>
<proteinExistence type="predicted"/>
<sequence>MVLMAQQAGEETAESLILELEQNLRAREEPCAYSGSGEPRSETIKEGHRDAGQSSLFELGPLDPILIVKRPANIPPSTPAPALEVKWHLYMPPYSKVMLGMPNLGTVLIPTDPDIPKSLASKYYTPALDFLCQGVRDTESVMKHSALYDFSDSLIRDSLSHWRTDHCLDI</sequence>
<reference evidence="3" key="3">
    <citation type="submission" date="2025-04" db="UniProtKB">
        <authorList>
            <consortium name="RefSeq"/>
        </authorList>
    </citation>
    <scope>IDENTIFICATION</scope>
    <source>
        <strain evidence="3">CBS 781.70</strain>
    </source>
</reference>
<keyword evidence="2" id="KW-1185">Reference proteome</keyword>
<reference evidence="3" key="2">
    <citation type="submission" date="2020-04" db="EMBL/GenBank/DDBJ databases">
        <authorList>
            <consortium name="NCBI Genome Project"/>
        </authorList>
    </citation>
    <scope>NUCLEOTIDE SEQUENCE</scope>
    <source>
        <strain evidence="3">CBS 781.70</strain>
    </source>
</reference>
<dbReference type="GeneID" id="54423291"/>
<dbReference type="EMBL" id="ML975151">
    <property type="protein sequence ID" value="KAF1815612.1"/>
    <property type="molecule type" value="Genomic_DNA"/>
</dbReference>
<dbReference type="RefSeq" id="XP_033537243.1">
    <property type="nucleotide sequence ID" value="XM_033682721.1"/>
</dbReference>
<name>A0A6G1GC96_9PEZI</name>
<reference evidence="1 3" key="1">
    <citation type="submission" date="2020-01" db="EMBL/GenBank/DDBJ databases">
        <authorList>
            <consortium name="DOE Joint Genome Institute"/>
            <person name="Haridas S."/>
            <person name="Albert R."/>
            <person name="Binder M."/>
            <person name="Bloem J."/>
            <person name="Labutti K."/>
            <person name="Salamov A."/>
            <person name="Andreopoulos B."/>
            <person name="Baker S.E."/>
            <person name="Barry K."/>
            <person name="Bills G."/>
            <person name="Bluhm B.H."/>
            <person name="Cannon C."/>
            <person name="Castanera R."/>
            <person name="Culley D.E."/>
            <person name="Daum C."/>
            <person name="Ezra D."/>
            <person name="Gonzalez J.B."/>
            <person name="Henrissat B."/>
            <person name="Kuo A."/>
            <person name="Liang C."/>
            <person name="Lipzen A."/>
            <person name="Lutzoni F."/>
            <person name="Magnuson J."/>
            <person name="Mondo S."/>
            <person name="Nolan M."/>
            <person name="Ohm R."/>
            <person name="Pangilinan J."/>
            <person name="Park H.-J."/>
            <person name="Ramirez L."/>
            <person name="Alfaro M."/>
            <person name="Sun H."/>
            <person name="Tritt A."/>
            <person name="Yoshinaga Y."/>
            <person name="Zwiers L.-H."/>
            <person name="Turgeon B.G."/>
            <person name="Goodwin S.B."/>
            <person name="Spatafora J.W."/>
            <person name="Crous P.W."/>
            <person name="Grigoriev I.V."/>
        </authorList>
    </citation>
    <scope>NUCLEOTIDE SEQUENCE</scope>
    <source>
        <strain evidence="1 3">CBS 781.70</strain>
    </source>
</reference>
<organism evidence="1">
    <name type="scientific">Eremomyces bilateralis CBS 781.70</name>
    <dbReference type="NCBI Taxonomy" id="1392243"/>
    <lineage>
        <taxon>Eukaryota</taxon>
        <taxon>Fungi</taxon>
        <taxon>Dikarya</taxon>
        <taxon>Ascomycota</taxon>
        <taxon>Pezizomycotina</taxon>
        <taxon>Dothideomycetes</taxon>
        <taxon>Dothideomycetes incertae sedis</taxon>
        <taxon>Eremomycetales</taxon>
        <taxon>Eremomycetaceae</taxon>
        <taxon>Eremomyces</taxon>
    </lineage>
</organism>